<dbReference type="AlphaFoldDB" id="A0A1B6KG81"/>
<organism evidence="2">
    <name type="scientific">Graphocephala atropunctata</name>
    <dbReference type="NCBI Taxonomy" id="36148"/>
    <lineage>
        <taxon>Eukaryota</taxon>
        <taxon>Metazoa</taxon>
        <taxon>Ecdysozoa</taxon>
        <taxon>Arthropoda</taxon>
        <taxon>Hexapoda</taxon>
        <taxon>Insecta</taxon>
        <taxon>Pterygota</taxon>
        <taxon>Neoptera</taxon>
        <taxon>Paraneoptera</taxon>
        <taxon>Hemiptera</taxon>
        <taxon>Auchenorrhyncha</taxon>
        <taxon>Membracoidea</taxon>
        <taxon>Cicadellidae</taxon>
        <taxon>Cicadellinae</taxon>
        <taxon>Cicadellini</taxon>
        <taxon>Graphocephala</taxon>
    </lineage>
</organism>
<dbReference type="SUPFAM" id="SSF48371">
    <property type="entry name" value="ARM repeat"/>
    <property type="match status" value="1"/>
</dbReference>
<feature type="non-terminal residue" evidence="2">
    <location>
        <position position="259"/>
    </location>
</feature>
<sequence length="259" mass="29553">MSVRKKNIPIYHCPASEPLMTARLLKHLKINLLSRNIRRQEKAINQVLQLIKDQNNEMIELFLGSDLPGLLCDVMNNYNPPLIEKVFSCLLKLSRNNQFYDQKHSAIVIDTACRTVLILCKDTATVKTIYCGLQLLYQNLSRADQETAVNLPLVLRLVRTLVFSPMYQQVHLSAMSVLRLLLRDKKCASDDLFAAVRQTLMLLSQLNANNKKKFIKNISLAIDIMTGSLRLSNFYKDHDLSHDVSKLALELIQSSIVPF</sequence>
<evidence type="ECO:0000313" key="2">
    <source>
        <dbReference type="EMBL" id="JAT10451.1"/>
    </source>
</evidence>
<accession>A0A1B6KG81</accession>
<keyword evidence="1" id="KW-0175">Coiled coil</keyword>
<name>A0A1B6KG81_9HEMI</name>
<proteinExistence type="predicted"/>
<protein>
    <submittedName>
        <fullName evidence="2">Uncharacterized protein</fullName>
    </submittedName>
</protein>
<dbReference type="EMBL" id="GEBQ01029526">
    <property type="protein sequence ID" value="JAT10451.1"/>
    <property type="molecule type" value="Transcribed_RNA"/>
</dbReference>
<reference evidence="2" key="1">
    <citation type="submission" date="2015-11" db="EMBL/GenBank/DDBJ databases">
        <title>De novo transcriptome assembly of four potential Pierce s Disease insect vectors from Arizona vineyards.</title>
        <authorList>
            <person name="Tassone E.E."/>
        </authorList>
    </citation>
    <scope>NUCLEOTIDE SEQUENCE</scope>
</reference>
<feature type="coiled-coil region" evidence="1">
    <location>
        <begin position="30"/>
        <end position="57"/>
    </location>
</feature>
<gene>
    <name evidence="2" type="ORF">g.49681</name>
</gene>
<dbReference type="InterPro" id="IPR016024">
    <property type="entry name" value="ARM-type_fold"/>
</dbReference>
<evidence type="ECO:0000256" key="1">
    <source>
        <dbReference type="SAM" id="Coils"/>
    </source>
</evidence>